<accession>A0ABR2XVP4</accession>
<dbReference type="InterPro" id="IPR001810">
    <property type="entry name" value="F-box_dom"/>
</dbReference>
<dbReference type="Proteomes" id="UP001465668">
    <property type="component" value="Unassembled WGS sequence"/>
</dbReference>
<evidence type="ECO:0000313" key="3">
    <source>
        <dbReference type="Proteomes" id="UP001465668"/>
    </source>
</evidence>
<dbReference type="Pfam" id="PF00646">
    <property type="entry name" value="F-box"/>
    <property type="match status" value="1"/>
</dbReference>
<feature type="domain" description="F-box" evidence="1">
    <location>
        <begin position="10"/>
        <end position="58"/>
    </location>
</feature>
<dbReference type="PROSITE" id="PS50181">
    <property type="entry name" value="FBOX"/>
    <property type="match status" value="1"/>
</dbReference>
<dbReference type="SUPFAM" id="SSF81383">
    <property type="entry name" value="F-box domain"/>
    <property type="match status" value="1"/>
</dbReference>
<reference evidence="2 3" key="1">
    <citation type="submission" date="2024-02" db="EMBL/GenBank/DDBJ databases">
        <title>First draft genome assembly of two strains of Seiridium cardinale.</title>
        <authorList>
            <person name="Emiliani G."/>
            <person name="Scali E."/>
        </authorList>
    </citation>
    <scope>NUCLEOTIDE SEQUENCE [LARGE SCALE GENOMIC DNA]</scope>
    <source>
        <strain evidence="2 3">BM-138-000479</strain>
    </source>
</reference>
<proteinExistence type="predicted"/>
<evidence type="ECO:0000313" key="2">
    <source>
        <dbReference type="EMBL" id="KAK9777812.1"/>
    </source>
</evidence>
<dbReference type="EMBL" id="JARVKM010000019">
    <property type="protein sequence ID" value="KAK9777812.1"/>
    <property type="molecule type" value="Genomic_DNA"/>
</dbReference>
<evidence type="ECO:0000259" key="1">
    <source>
        <dbReference type="PROSITE" id="PS50181"/>
    </source>
</evidence>
<dbReference type="InterPro" id="IPR036047">
    <property type="entry name" value="F-box-like_dom_sf"/>
</dbReference>
<sequence length="386" mass="44088">MATNIVSGTSQLECKLPCELKHKIFSHLDIDSIPKLARSSKHLYDIFKSAEGVIWWYYTRNQLGGREMHLAAAYTPTPWRRFDYGMQAARGVAENASRFVTKYLKAGSTTNAICPSEWTADMARQAIRHNDAIHYFSDKIQSHLKVQRAFSSRETGRIVRALYLMEIMRRLLPVTMPMDGSLVYVTVWQHLPPWEESLVAYIAEHVLLLMMQPTAQTCSALARPMDRVLYPLAIYTMEGVEGMFEKYGCANQWIHGWMNIIQRVVFPRAIYTLTFNGAERPCGNGTRRLEAGRVQQIVKLFHENDSGPAELWLLKAIMDTHPWILDDDVKTAARELCRCPPIFDATTLKDMAGESWLTVRDLATAAHDKVLLNINPFLWGSHLEEL</sequence>
<comment type="caution">
    <text evidence="2">The sequence shown here is derived from an EMBL/GenBank/DDBJ whole genome shotgun (WGS) entry which is preliminary data.</text>
</comment>
<organism evidence="2 3">
    <name type="scientific">Seiridium cardinale</name>
    <dbReference type="NCBI Taxonomy" id="138064"/>
    <lineage>
        <taxon>Eukaryota</taxon>
        <taxon>Fungi</taxon>
        <taxon>Dikarya</taxon>
        <taxon>Ascomycota</taxon>
        <taxon>Pezizomycotina</taxon>
        <taxon>Sordariomycetes</taxon>
        <taxon>Xylariomycetidae</taxon>
        <taxon>Amphisphaeriales</taxon>
        <taxon>Sporocadaceae</taxon>
        <taxon>Seiridium</taxon>
    </lineage>
</organism>
<protein>
    <submittedName>
        <fullName evidence="2">F-box domain-containing protein</fullName>
    </submittedName>
</protein>
<gene>
    <name evidence="2" type="ORF">SCAR479_05495</name>
</gene>
<keyword evidence="3" id="KW-1185">Reference proteome</keyword>
<name>A0ABR2XVP4_9PEZI</name>